<dbReference type="Pfam" id="PF03160">
    <property type="entry name" value="Calx-beta"/>
    <property type="match status" value="2"/>
</dbReference>
<organism evidence="12 13">
    <name type="scientific">Aliikangiella marina</name>
    <dbReference type="NCBI Taxonomy" id="1712262"/>
    <lineage>
        <taxon>Bacteria</taxon>
        <taxon>Pseudomonadati</taxon>
        <taxon>Pseudomonadota</taxon>
        <taxon>Gammaproteobacteria</taxon>
        <taxon>Oceanospirillales</taxon>
        <taxon>Pleioneaceae</taxon>
        <taxon>Aliikangiella</taxon>
    </lineage>
</organism>
<evidence type="ECO:0000256" key="5">
    <source>
        <dbReference type="ARBA" id="ARBA00022837"/>
    </source>
</evidence>
<dbReference type="SUPFAM" id="SSF141072">
    <property type="entry name" value="CalX-like"/>
    <property type="match status" value="2"/>
</dbReference>
<dbReference type="SUPFAM" id="SSF46626">
    <property type="entry name" value="Cytochrome c"/>
    <property type="match status" value="1"/>
</dbReference>
<dbReference type="GO" id="GO:0009055">
    <property type="term" value="F:electron transfer activity"/>
    <property type="evidence" value="ECO:0007669"/>
    <property type="project" value="InterPro"/>
</dbReference>
<dbReference type="GO" id="GO:0005432">
    <property type="term" value="F:calcium:sodium antiporter activity"/>
    <property type="evidence" value="ECO:0007669"/>
    <property type="project" value="TreeGrafter"/>
</dbReference>
<dbReference type="OrthoDB" id="5787335at2"/>
<sequence>MLTLRSDKLNKSFSAGLFGLIAISHSALADVPAEVQAVFVNNGCLGCHAGANPSGGLSLADAATSEAELVDVDANCNGNEKLVVPGEPDNSVLYQKISQANPDCGGVMPPGGNLISVADRNTINDWIVSIGPASMFGLIEMENTAVQVQETDPEVVLTVNRQLGTQGQVTVDYAVATVGTDTATSPDDYIADTGTLVFEDGETSQTITVTLADDDIFEGTEVFSVTLSNVVNGAVLGSGAQTKVTIIDNEFDNQPGTFFFSRVNYNAGEGDGTLDVTVIRSFGAAGMVTVDVTSVDGTATAGMDYTAVSETLQFEEGVRQLNFSIALLEDQDIENDEAFTIRLENPTNGALLGNPTSVTVIVSDNDGTTGGGGSGGSGGSDGSDGSGGGDGSGSGGGTSNPDPEVEADYEAAGSMGWLLPLILLGLLRRRVK</sequence>
<dbReference type="GO" id="GO:0098703">
    <property type="term" value="P:calcium ion import across plasma membrane"/>
    <property type="evidence" value="ECO:0007669"/>
    <property type="project" value="TreeGrafter"/>
</dbReference>
<gene>
    <name evidence="12" type="ORF">FLL45_03250</name>
</gene>
<evidence type="ECO:0000256" key="9">
    <source>
        <dbReference type="SAM" id="MobiDB-lite"/>
    </source>
</evidence>
<dbReference type="GO" id="GO:0046872">
    <property type="term" value="F:metal ion binding"/>
    <property type="evidence" value="ECO:0007669"/>
    <property type="project" value="UniProtKB-KW"/>
</dbReference>
<evidence type="ECO:0000256" key="4">
    <source>
        <dbReference type="ARBA" id="ARBA00022737"/>
    </source>
</evidence>
<evidence type="ECO:0000256" key="2">
    <source>
        <dbReference type="ARBA" id="ARBA00022723"/>
    </source>
</evidence>
<evidence type="ECO:0000256" key="1">
    <source>
        <dbReference type="ARBA" id="ARBA00022617"/>
    </source>
</evidence>
<dbReference type="InterPro" id="IPR011429">
    <property type="entry name" value="Cyt_c_Planctomycete-type"/>
</dbReference>
<dbReference type="PROSITE" id="PS51007">
    <property type="entry name" value="CYTC"/>
    <property type="match status" value="1"/>
</dbReference>
<evidence type="ECO:0000313" key="13">
    <source>
        <dbReference type="Proteomes" id="UP000317839"/>
    </source>
</evidence>
<dbReference type="GO" id="GO:0016020">
    <property type="term" value="C:membrane"/>
    <property type="evidence" value="ECO:0007669"/>
    <property type="project" value="InterPro"/>
</dbReference>
<dbReference type="Gene3D" id="2.60.40.2030">
    <property type="match status" value="2"/>
</dbReference>
<evidence type="ECO:0000256" key="3">
    <source>
        <dbReference type="ARBA" id="ARBA00022729"/>
    </source>
</evidence>
<dbReference type="SMART" id="SM00237">
    <property type="entry name" value="Calx_beta"/>
    <property type="match status" value="2"/>
</dbReference>
<keyword evidence="6 8" id="KW-0408">Iron</keyword>
<evidence type="ECO:0000313" key="12">
    <source>
        <dbReference type="EMBL" id="TQV76983.1"/>
    </source>
</evidence>
<feature type="domain" description="Cytochrome c" evidence="11">
    <location>
        <begin position="30"/>
        <end position="131"/>
    </location>
</feature>
<feature type="signal peptide" evidence="10">
    <location>
        <begin position="1"/>
        <end position="29"/>
    </location>
</feature>
<keyword evidence="7" id="KW-0406">Ion transport</keyword>
<keyword evidence="4" id="KW-0677">Repeat</keyword>
<evidence type="ECO:0000256" key="8">
    <source>
        <dbReference type="PROSITE-ProRule" id="PRU00433"/>
    </source>
</evidence>
<dbReference type="InterPro" id="IPR038081">
    <property type="entry name" value="CalX-like_sf"/>
</dbReference>
<dbReference type="AlphaFoldDB" id="A0A545TIF1"/>
<feature type="region of interest" description="Disordered" evidence="9">
    <location>
        <begin position="361"/>
        <end position="408"/>
    </location>
</feature>
<dbReference type="PANTHER" id="PTHR11878:SF65">
    <property type="entry name" value="NA_CA-EXCHANGE PROTEIN, ISOFORM G"/>
    <property type="match status" value="1"/>
</dbReference>
<dbReference type="InterPro" id="IPR036909">
    <property type="entry name" value="Cyt_c-like_dom_sf"/>
</dbReference>
<keyword evidence="3 10" id="KW-0732">Signal</keyword>
<dbReference type="RefSeq" id="WP_142888343.1">
    <property type="nucleotide sequence ID" value="NZ_VIKR01000001.1"/>
</dbReference>
<reference evidence="12 13" key="1">
    <citation type="submission" date="2019-06" db="EMBL/GenBank/DDBJ databases">
        <title>Draft genome of Aliikangiella marina GYP-15.</title>
        <authorList>
            <person name="Wang G."/>
        </authorList>
    </citation>
    <scope>NUCLEOTIDE SEQUENCE [LARGE SCALE GENOMIC DNA]</scope>
    <source>
        <strain evidence="12 13">GYP-15</strain>
    </source>
</reference>
<feature type="chain" id="PRO_5022163259" description="Cytochrome c domain-containing protein" evidence="10">
    <location>
        <begin position="30"/>
        <end position="432"/>
    </location>
</feature>
<evidence type="ECO:0000256" key="10">
    <source>
        <dbReference type="SAM" id="SignalP"/>
    </source>
</evidence>
<keyword evidence="2 8" id="KW-0479">Metal-binding</keyword>
<dbReference type="Proteomes" id="UP000317839">
    <property type="component" value="Unassembled WGS sequence"/>
</dbReference>
<dbReference type="EMBL" id="VIKR01000001">
    <property type="protein sequence ID" value="TQV76983.1"/>
    <property type="molecule type" value="Genomic_DNA"/>
</dbReference>
<protein>
    <recommendedName>
        <fullName evidence="11">Cytochrome c domain-containing protein</fullName>
    </recommendedName>
</protein>
<evidence type="ECO:0000259" key="11">
    <source>
        <dbReference type="PROSITE" id="PS51007"/>
    </source>
</evidence>
<dbReference type="InterPro" id="IPR009056">
    <property type="entry name" value="Cyt_c-like_dom"/>
</dbReference>
<feature type="compositionally biased region" description="Gly residues" evidence="9">
    <location>
        <begin position="368"/>
        <end position="398"/>
    </location>
</feature>
<keyword evidence="13" id="KW-1185">Reference proteome</keyword>
<dbReference type="GO" id="GO:0007154">
    <property type="term" value="P:cell communication"/>
    <property type="evidence" value="ECO:0007669"/>
    <property type="project" value="InterPro"/>
</dbReference>
<name>A0A545TIF1_9GAMM</name>
<dbReference type="InterPro" id="IPR003644">
    <property type="entry name" value="Calx_beta"/>
</dbReference>
<dbReference type="GO" id="GO:0020037">
    <property type="term" value="F:heme binding"/>
    <property type="evidence" value="ECO:0007669"/>
    <property type="project" value="InterPro"/>
</dbReference>
<accession>A0A545TIF1</accession>
<comment type="caution">
    <text evidence="12">The sequence shown here is derived from an EMBL/GenBank/DDBJ whole genome shotgun (WGS) entry which is preliminary data.</text>
</comment>
<dbReference type="PANTHER" id="PTHR11878">
    <property type="entry name" value="SODIUM/CALCIUM EXCHANGER"/>
    <property type="match status" value="1"/>
</dbReference>
<dbReference type="InterPro" id="IPR051171">
    <property type="entry name" value="CaCA"/>
</dbReference>
<dbReference type="Pfam" id="PF07635">
    <property type="entry name" value="PSCyt1"/>
    <property type="match status" value="1"/>
</dbReference>
<keyword evidence="1 8" id="KW-0349">Heme</keyword>
<keyword evidence="7" id="KW-0813">Transport</keyword>
<evidence type="ECO:0000256" key="7">
    <source>
        <dbReference type="ARBA" id="ARBA00023065"/>
    </source>
</evidence>
<proteinExistence type="predicted"/>
<evidence type="ECO:0000256" key="6">
    <source>
        <dbReference type="ARBA" id="ARBA00023004"/>
    </source>
</evidence>
<keyword evidence="5" id="KW-0106">Calcium</keyword>